<evidence type="ECO:0000256" key="8">
    <source>
        <dbReference type="ARBA" id="ARBA00022896"/>
    </source>
</evidence>
<name>A0A6A7G8X2_9CRUS</name>
<dbReference type="GO" id="GO:0005788">
    <property type="term" value="C:endoplasmic reticulum lumen"/>
    <property type="evidence" value="ECO:0007669"/>
    <property type="project" value="UniProtKB-SubCell"/>
</dbReference>
<dbReference type="PANTHER" id="PTHR10869">
    <property type="entry name" value="PROLYL 4-HYDROXYLASE ALPHA SUBUNIT"/>
    <property type="match status" value="1"/>
</dbReference>
<protein>
    <recommendedName>
        <fullName evidence="5">procollagen-proline 4-dioxygenase</fullName>
        <ecNumber evidence="5">1.14.11.2</ecNumber>
    </recommendedName>
</protein>
<evidence type="ECO:0000256" key="9">
    <source>
        <dbReference type="ARBA" id="ARBA00022964"/>
    </source>
</evidence>
<dbReference type="Pfam" id="PF08336">
    <property type="entry name" value="P4Ha_N"/>
    <property type="match status" value="1"/>
</dbReference>
<dbReference type="GO" id="GO:0005506">
    <property type="term" value="F:iron ion binding"/>
    <property type="evidence" value="ECO:0007669"/>
    <property type="project" value="InterPro"/>
</dbReference>
<keyword evidence="9" id="KW-0223">Dioxygenase</keyword>
<dbReference type="GO" id="GO:0031418">
    <property type="term" value="F:L-ascorbic acid binding"/>
    <property type="evidence" value="ECO:0007669"/>
    <property type="project" value="UniProtKB-KW"/>
</dbReference>
<reference evidence="15" key="1">
    <citation type="submission" date="2017-11" db="EMBL/GenBank/DDBJ databases">
        <title>The sensing device of the deep-sea amphipod.</title>
        <authorList>
            <person name="Kobayashi H."/>
            <person name="Nagahama T."/>
            <person name="Arai W."/>
            <person name="Sasagawa Y."/>
            <person name="Umeda M."/>
            <person name="Hayashi T."/>
            <person name="Nikaido I."/>
            <person name="Watanabe H."/>
            <person name="Oguri K."/>
            <person name="Kitazato H."/>
            <person name="Fujioka K."/>
            <person name="Kido Y."/>
            <person name="Takami H."/>
        </authorList>
    </citation>
    <scope>NUCLEOTIDE SEQUENCE</scope>
    <source>
        <tissue evidence="15">Whole body</tissue>
    </source>
</reference>
<comment type="function">
    <text evidence="2">Catalyzes the post-translational formation of 4-hydroxyproline in -Xaa-Pro-Gly- sequences in collagens and other proteins.</text>
</comment>
<keyword evidence="13" id="KW-0732">Signal</keyword>
<keyword evidence="10" id="KW-0560">Oxidoreductase</keyword>
<evidence type="ECO:0000313" key="15">
    <source>
        <dbReference type="EMBL" id="LAC27687.1"/>
    </source>
</evidence>
<dbReference type="InterPro" id="IPR013547">
    <property type="entry name" value="P4H_N"/>
</dbReference>
<evidence type="ECO:0000256" key="5">
    <source>
        <dbReference type="ARBA" id="ARBA00012269"/>
    </source>
</evidence>
<dbReference type="EC" id="1.14.11.2" evidence="5"/>
<dbReference type="InterPro" id="IPR045054">
    <property type="entry name" value="P4HA-like"/>
</dbReference>
<dbReference type="AlphaFoldDB" id="A0A6A7G8X2"/>
<sequence>MVSKMPAFHHVCLLAVALITMLSSSAAATTTVKENKMQVNGVFASTELMGDLTILERELIRELEKLYLQSVQATDHIKQHMDEWRNSQPHSNDKINEESERKMLIGNLNGTTAAPVTDRFTTDVLQDEEAGSSNYTVRVMKLLDSVTPGDHGHAAHHPIDAYLLIKRRTHSYYVMTNALKKLAKSIKSTLSEINNDEADLLPKADDFHGTAESLIRMQKMYKLSVRNLVQGIVNQDASGGKQDIVSQNKLELWDVLFLGESAERIGYSYESREWYAEAAAMLDLGAQLPPGTEHMLTKLKTATVEQKKLSDIEHQLDVTETDLPKFNTLMGPEETLKYQVRLCAGEQVRSVEYEATLYCKLETHGSPYLLMMPFKKEILSLSPPVVLYRKFLSPAQVETIKRQAKPNLDLAEVHGEENTHSTMERISMTSFIGKPEYGDPSTLDDLHPEVDESDFLTDMNKKIERATQLRVASTKASERYQVANYGIGGMYNLHFDFGKKERRNGERLGTFLIYLTDIEAGGGTVFPRLGVGVQPELGTALFWHNLKPNGMNNQLMYHAGCPVLHGDKWIVTKWILYDENIRKFPCGLSNYAKLSL</sequence>
<dbReference type="InterPro" id="IPR044862">
    <property type="entry name" value="Pro_4_hyd_alph_FE2OG_OXY"/>
</dbReference>
<dbReference type="GO" id="GO:0004656">
    <property type="term" value="F:procollagen-proline 4-dioxygenase activity"/>
    <property type="evidence" value="ECO:0007669"/>
    <property type="project" value="UniProtKB-EC"/>
</dbReference>
<evidence type="ECO:0000256" key="1">
    <source>
        <dbReference type="ARBA" id="ARBA00001961"/>
    </source>
</evidence>
<evidence type="ECO:0000259" key="14">
    <source>
        <dbReference type="PROSITE" id="PS51471"/>
    </source>
</evidence>
<feature type="domain" description="Fe2OG dioxygenase" evidence="14">
    <location>
        <begin position="476"/>
        <end position="577"/>
    </location>
</feature>
<dbReference type="InterPro" id="IPR005123">
    <property type="entry name" value="Oxoglu/Fe-dep_dioxygenase_dom"/>
</dbReference>
<evidence type="ECO:0000256" key="6">
    <source>
        <dbReference type="ARBA" id="ARBA00022723"/>
    </source>
</evidence>
<keyword evidence="7" id="KW-0256">Endoplasmic reticulum</keyword>
<dbReference type="InterPro" id="IPR011990">
    <property type="entry name" value="TPR-like_helical_dom_sf"/>
</dbReference>
<proteinExistence type="evidence at transcript level"/>
<evidence type="ECO:0000256" key="11">
    <source>
        <dbReference type="ARBA" id="ARBA00023004"/>
    </source>
</evidence>
<dbReference type="InterPro" id="IPR006620">
    <property type="entry name" value="Pro_4_hyd_alph"/>
</dbReference>
<dbReference type="Gene3D" id="1.25.40.10">
    <property type="entry name" value="Tetratricopeptide repeat domain"/>
    <property type="match status" value="1"/>
</dbReference>
<evidence type="ECO:0000256" key="10">
    <source>
        <dbReference type="ARBA" id="ARBA00023002"/>
    </source>
</evidence>
<keyword evidence="6" id="KW-0479">Metal-binding</keyword>
<evidence type="ECO:0000256" key="2">
    <source>
        <dbReference type="ARBA" id="ARBA00002035"/>
    </source>
</evidence>
<dbReference type="PROSITE" id="PS51471">
    <property type="entry name" value="FE2OG_OXY"/>
    <property type="match status" value="1"/>
</dbReference>
<dbReference type="PANTHER" id="PTHR10869:SF244">
    <property type="entry name" value="PROLYL 4-HYDROXYLASE SUBUNIT ALPHA-2"/>
    <property type="match status" value="1"/>
</dbReference>
<dbReference type="EMBL" id="IACT01008575">
    <property type="protein sequence ID" value="LAC27687.1"/>
    <property type="molecule type" value="mRNA"/>
</dbReference>
<feature type="chain" id="PRO_5025683156" description="procollagen-proline 4-dioxygenase" evidence="13">
    <location>
        <begin position="28"/>
        <end position="596"/>
    </location>
</feature>
<comment type="cofactor">
    <cofactor evidence="1">
        <name>L-ascorbate</name>
        <dbReference type="ChEBI" id="CHEBI:38290"/>
    </cofactor>
</comment>
<keyword evidence="8" id="KW-0847">Vitamin C</keyword>
<dbReference type="Pfam" id="PF13640">
    <property type="entry name" value="2OG-FeII_Oxy_3"/>
    <property type="match status" value="1"/>
</dbReference>
<keyword evidence="11" id="KW-0408">Iron</keyword>
<keyword evidence="12" id="KW-0325">Glycoprotein</keyword>
<dbReference type="Gene3D" id="2.60.120.620">
    <property type="entry name" value="q2cbj1_9rhob like domain"/>
    <property type="match status" value="1"/>
</dbReference>
<evidence type="ECO:0000256" key="4">
    <source>
        <dbReference type="ARBA" id="ARBA00006511"/>
    </source>
</evidence>
<comment type="subcellular location">
    <subcellularLocation>
        <location evidence="3">Endoplasmic reticulum lumen</location>
    </subcellularLocation>
</comment>
<evidence type="ECO:0000256" key="12">
    <source>
        <dbReference type="ARBA" id="ARBA00023180"/>
    </source>
</evidence>
<dbReference type="SMART" id="SM00702">
    <property type="entry name" value="P4Hc"/>
    <property type="match status" value="1"/>
</dbReference>
<accession>A0A6A7G8X2</accession>
<evidence type="ECO:0000256" key="13">
    <source>
        <dbReference type="SAM" id="SignalP"/>
    </source>
</evidence>
<feature type="signal peptide" evidence="13">
    <location>
        <begin position="1"/>
        <end position="27"/>
    </location>
</feature>
<organism evidence="15">
    <name type="scientific">Hirondellea gigas</name>
    <dbReference type="NCBI Taxonomy" id="1518452"/>
    <lineage>
        <taxon>Eukaryota</taxon>
        <taxon>Metazoa</taxon>
        <taxon>Ecdysozoa</taxon>
        <taxon>Arthropoda</taxon>
        <taxon>Crustacea</taxon>
        <taxon>Multicrustacea</taxon>
        <taxon>Malacostraca</taxon>
        <taxon>Eumalacostraca</taxon>
        <taxon>Peracarida</taxon>
        <taxon>Amphipoda</taxon>
        <taxon>Amphilochidea</taxon>
        <taxon>Lysianassida</taxon>
        <taxon>Lysianassidira</taxon>
        <taxon>Lysianassoidea</taxon>
        <taxon>Lysianassidae</taxon>
        <taxon>Hirondellea</taxon>
    </lineage>
</organism>
<evidence type="ECO:0000256" key="3">
    <source>
        <dbReference type="ARBA" id="ARBA00004319"/>
    </source>
</evidence>
<evidence type="ECO:0000256" key="7">
    <source>
        <dbReference type="ARBA" id="ARBA00022824"/>
    </source>
</evidence>
<comment type="similarity">
    <text evidence="4">Belongs to the P4HA family.</text>
</comment>